<dbReference type="AlphaFoldDB" id="A0A9Q1HCT4"/>
<comment type="subcellular location">
    <subcellularLocation>
        <location evidence="2">Nucleus</location>
        <location evidence="2">Nucleolus</location>
    </subcellularLocation>
</comment>
<keyword evidence="10" id="KW-0378">Hydrolase</keyword>
<dbReference type="FunFam" id="2.30.30.210:FF:000001">
    <property type="entry name" value="Ribonuclease P protein subunit p29"/>
    <property type="match status" value="1"/>
</dbReference>
<evidence type="ECO:0000313" key="15">
    <source>
        <dbReference type="Proteomes" id="UP001152320"/>
    </source>
</evidence>
<evidence type="ECO:0000256" key="3">
    <source>
        <dbReference type="ARBA" id="ARBA00006181"/>
    </source>
</evidence>
<reference evidence="14" key="1">
    <citation type="submission" date="2021-10" db="EMBL/GenBank/DDBJ databases">
        <title>Tropical sea cucumber genome reveals ecological adaptation and Cuvierian tubules defense mechanism.</title>
        <authorList>
            <person name="Chen T."/>
        </authorList>
    </citation>
    <scope>NUCLEOTIDE SEQUENCE</scope>
    <source>
        <strain evidence="14">Nanhai2018</strain>
        <tissue evidence="14">Muscle</tissue>
    </source>
</reference>
<keyword evidence="5" id="KW-0963">Cytoplasm</keyword>
<keyword evidence="11" id="KW-0539">Nucleus</keyword>
<evidence type="ECO:0000256" key="9">
    <source>
        <dbReference type="ARBA" id="ARBA00022759"/>
    </source>
</evidence>
<dbReference type="PANTHER" id="PTHR13348:SF0">
    <property type="entry name" value="RIBONUCLEASE P PROTEIN SUBUNIT P29"/>
    <property type="match status" value="1"/>
</dbReference>
<organism evidence="14 15">
    <name type="scientific">Holothuria leucospilota</name>
    <name type="common">Black long sea cucumber</name>
    <name type="synonym">Mertensiothuria leucospilota</name>
    <dbReference type="NCBI Taxonomy" id="206669"/>
    <lineage>
        <taxon>Eukaryota</taxon>
        <taxon>Metazoa</taxon>
        <taxon>Echinodermata</taxon>
        <taxon>Eleutherozoa</taxon>
        <taxon>Echinozoa</taxon>
        <taxon>Holothuroidea</taxon>
        <taxon>Aspidochirotacea</taxon>
        <taxon>Aspidochirotida</taxon>
        <taxon>Holothuriidae</taxon>
        <taxon>Holothuria</taxon>
    </lineage>
</organism>
<evidence type="ECO:0000256" key="10">
    <source>
        <dbReference type="ARBA" id="ARBA00022801"/>
    </source>
</evidence>
<dbReference type="Gene3D" id="2.30.30.210">
    <property type="entry name" value="Ribonuclease P/MRP, subunit p29"/>
    <property type="match status" value="1"/>
</dbReference>
<dbReference type="GO" id="GO:0006364">
    <property type="term" value="P:rRNA processing"/>
    <property type="evidence" value="ECO:0007669"/>
    <property type="project" value="TreeGrafter"/>
</dbReference>
<evidence type="ECO:0000256" key="1">
    <source>
        <dbReference type="ARBA" id="ARBA00002435"/>
    </source>
</evidence>
<evidence type="ECO:0000256" key="2">
    <source>
        <dbReference type="ARBA" id="ARBA00004604"/>
    </source>
</evidence>
<dbReference type="GO" id="GO:0000172">
    <property type="term" value="C:ribonuclease MRP complex"/>
    <property type="evidence" value="ECO:0007669"/>
    <property type="project" value="InterPro"/>
</dbReference>
<dbReference type="InterPro" id="IPR023534">
    <property type="entry name" value="Rof/RNase_P-like"/>
</dbReference>
<dbReference type="GO" id="GO:0001682">
    <property type="term" value="P:tRNA 5'-leader removal"/>
    <property type="evidence" value="ECO:0007669"/>
    <property type="project" value="InterPro"/>
</dbReference>
<proteinExistence type="inferred from homology"/>
<keyword evidence="15" id="KW-1185">Reference proteome</keyword>
<protein>
    <recommendedName>
        <fullName evidence="4">Ribonuclease P protein subunit p29</fullName>
    </recommendedName>
</protein>
<comment type="similarity">
    <text evidence="3">Belongs to the eukaryotic/archaeal RNase P protein component 1 family.</text>
</comment>
<feature type="compositionally biased region" description="Basic and acidic residues" evidence="13">
    <location>
        <begin position="49"/>
        <end position="70"/>
    </location>
</feature>
<dbReference type="OrthoDB" id="124041at2759"/>
<sequence>MDEILYQELPRQSYANRNLRTGDGEKYINHFMKQKLGDKAASEIVPHINIDKDRKSKSSKPEKSRREKSSRLRRKRVLSNTDKKEMKLFEIPLEQHRYNLYKPLHELWLAYMRDCLSHATKDKMNLGVKLLKCDLHGSLIQVTKSKCPTYVGVCGILLQETKNTFKIITEENKLKTVPKSSCEFTFTVDELVVTIHGKHFCVRSSDRAMKGRMKDRVTIDL</sequence>
<evidence type="ECO:0000256" key="7">
    <source>
        <dbReference type="ARBA" id="ARBA00022694"/>
    </source>
</evidence>
<dbReference type="InterPro" id="IPR016848">
    <property type="entry name" value="RNase_P/MRP_Rpp29-subunit"/>
</dbReference>
<dbReference type="GO" id="GO:0033204">
    <property type="term" value="F:ribonuclease P RNA binding"/>
    <property type="evidence" value="ECO:0007669"/>
    <property type="project" value="InterPro"/>
</dbReference>
<evidence type="ECO:0000256" key="6">
    <source>
        <dbReference type="ARBA" id="ARBA00022553"/>
    </source>
</evidence>
<evidence type="ECO:0000256" key="8">
    <source>
        <dbReference type="ARBA" id="ARBA00022722"/>
    </source>
</evidence>
<dbReference type="EMBL" id="JAIZAY010000005">
    <property type="protein sequence ID" value="KAJ8041384.1"/>
    <property type="molecule type" value="Genomic_DNA"/>
</dbReference>
<name>A0A9Q1HCT4_HOLLE</name>
<comment type="function">
    <text evidence="1">Component of ribonuclease P, a ribonucleoprotein complex that generates mature tRNA molecules by cleaving their 5'-ends.</text>
</comment>
<evidence type="ECO:0000256" key="4">
    <source>
        <dbReference type="ARBA" id="ARBA00016225"/>
    </source>
</evidence>
<dbReference type="HAMAP" id="MF_00754">
    <property type="entry name" value="RNase_P_1"/>
    <property type="match status" value="1"/>
</dbReference>
<dbReference type="Pfam" id="PF01868">
    <property type="entry name" value="RNase_P-MRP_p29"/>
    <property type="match status" value="1"/>
</dbReference>
<dbReference type="InterPro" id="IPR036980">
    <property type="entry name" value="RNase_P/MRP_Rpp29_sf"/>
</dbReference>
<gene>
    <name evidence="14" type="ORF">HOLleu_12186</name>
</gene>
<dbReference type="Proteomes" id="UP001152320">
    <property type="component" value="Chromosome 5"/>
</dbReference>
<comment type="caution">
    <text evidence="14">The sequence shown here is derived from an EMBL/GenBank/DDBJ whole genome shotgun (WGS) entry which is preliminary data.</text>
</comment>
<dbReference type="PANTHER" id="PTHR13348">
    <property type="entry name" value="RIBONUCLEASE P SUBUNIT P29"/>
    <property type="match status" value="1"/>
</dbReference>
<keyword evidence="8" id="KW-0540">Nuclease</keyword>
<dbReference type="SUPFAM" id="SSF101744">
    <property type="entry name" value="Rof/RNase P subunit-like"/>
    <property type="match status" value="1"/>
</dbReference>
<dbReference type="GO" id="GO:0005730">
    <property type="term" value="C:nucleolus"/>
    <property type="evidence" value="ECO:0007669"/>
    <property type="project" value="UniProtKB-SubCell"/>
</dbReference>
<evidence type="ECO:0000256" key="13">
    <source>
        <dbReference type="SAM" id="MobiDB-lite"/>
    </source>
</evidence>
<dbReference type="InterPro" id="IPR002730">
    <property type="entry name" value="Rpp29/RNP1"/>
</dbReference>
<evidence type="ECO:0000313" key="14">
    <source>
        <dbReference type="EMBL" id="KAJ8041384.1"/>
    </source>
</evidence>
<dbReference type="GO" id="GO:0030677">
    <property type="term" value="C:ribonuclease P complex"/>
    <property type="evidence" value="ECO:0007669"/>
    <property type="project" value="InterPro"/>
</dbReference>
<evidence type="ECO:0000256" key="11">
    <source>
        <dbReference type="ARBA" id="ARBA00023242"/>
    </source>
</evidence>
<keyword evidence="9" id="KW-0255">Endonuclease</keyword>
<feature type="region of interest" description="Disordered" evidence="13">
    <location>
        <begin position="47"/>
        <end position="74"/>
    </location>
</feature>
<accession>A0A9Q1HCT4</accession>
<evidence type="ECO:0000256" key="12">
    <source>
        <dbReference type="ARBA" id="ARBA00046486"/>
    </source>
</evidence>
<dbReference type="SMART" id="SM00538">
    <property type="entry name" value="POP4"/>
    <property type="match status" value="1"/>
</dbReference>
<keyword evidence="6" id="KW-0597">Phosphoprotein</keyword>
<dbReference type="InterPro" id="IPR023538">
    <property type="entry name" value="RNP1"/>
</dbReference>
<keyword evidence="7" id="KW-0819">tRNA processing</keyword>
<evidence type="ECO:0000256" key="5">
    <source>
        <dbReference type="ARBA" id="ARBA00022490"/>
    </source>
</evidence>
<dbReference type="GO" id="GO:0004519">
    <property type="term" value="F:endonuclease activity"/>
    <property type="evidence" value="ECO:0007669"/>
    <property type="project" value="UniProtKB-KW"/>
</dbReference>
<comment type="subunit">
    <text evidence="12">Component of nuclear RNase P and RNase MRP ribonucleoproteins. RNase P consists of a catalytic RNA moiety and 10 different protein chains; POP1, POP4, POP5, POP7, RPP14, RPP21, RPP25, RPP30, RPP38 and RPP40. Within the RNase P complex, POP1, POP7 and RPP25 form the 'finger' subcomplex, POP5, RPP14, RPP40 and homodimeric RPP30 form the 'palm' subcomplex, and RPP21, POP4 and RPP38 form the 'wrist' subcomplex. All subunits of the RNase P complex interact with the catalytic RNA. Several subunits of RNase P are also part of the RNase MRP complex. RNase MRP consists of a catalytic RNA moiety and about 8 protein subunits; POP1, POP7, RPP25, RPP30, RPP38, RPP40 and possibly also POP4 and POP5.</text>
</comment>
<dbReference type="GO" id="GO:0016787">
    <property type="term" value="F:hydrolase activity"/>
    <property type="evidence" value="ECO:0007669"/>
    <property type="project" value="UniProtKB-KW"/>
</dbReference>